<dbReference type="OrthoDB" id="2013972at2759"/>
<dbReference type="InterPro" id="IPR029063">
    <property type="entry name" value="SAM-dependent_MTases_sf"/>
</dbReference>
<dbReference type="SUPFAM" id="SSF53335">
    <property type="entry name" value="S-adenosyl-L-methionine-dependent methyltransferases"/>
    <property type="match status" value="1"/>
</dbReference>
<proteinExistence type="inferred from homology"/>
<dbReference type="Gene3D" id="3.40.50.150">
    <property type="entry name" value="Vaccinia Virus protein VP39"/>
    <property type="match status" value="1"/>
</dbReference>
<evidence type="ECO:0000256" key="1">
    <source>
        <dbReference type="ARBA" id="ARBA00038158"/>
    </source>
</evidence>
<feature type="compositionally biased region" description="Low complexity" evidence="2">
    <location>
        <begin position="1"/>
        <end position="21"/>
    </location>
</feature>
<organism evidence="3 4">
    <name type="scientific">Parascedosporium putredinis</name>
    <dbReference type="NCBI Taxonomy" id="1442378"/>
    <lineage>
        <taxon>Eukaryota</taxon>
        <taxon>Fungi</taxon>
        <taxon>Dikarya</taxon>
        <taxon>Ascomycota</taxon>
        <taxon>Pezizomycotina</taxon>
        <taxon>Sordariomycetes</taxon>
        <taxon>Hypocreomycetidae</taxon>
        <taxon>Microascales</taxon>
        <taxon>Microascaceae</taxon>
        <taxon>Parascedosporium</taxon>
    </lineage>
</organism>
<name>A0A9P1H209_9PEZI</name>
<evidence type="ECO:0008006" key="5">
    <source>
        <dbReference type="Google" id="ProtNLM"/>
    </source>
</evidence>
<dbReference type="PANTHER" id="PTHR43591:SF10">
    <property type="entry name" value="ABC TRANSMEMBRANE TYPE-1 DOMAIN-CONTAINING PROTEIN-RELATED"/>
    <property type="match status" value="1"/>
</dbReference>
<feature type="region of interest" description="Disordered" evidence="2">
    <location>
        <begin position="1"/>
        <end position="25"/>
    </location>
</feature>
<comment type="caution">
    <text evidence="3">The sequence shown here is derived from an EMBL/GenBank/DDBJ whole genome shotgun (WGS) entry which is preliminary data.</text>
</comment>
<sequence>MSSPKSKVSSSASSPRPNVPATSIPIVVDPHLEDIDDVDDGASEISEFESTASLSESIRDFRSIHGRTYGNSKTTEYWAPNDEQQNIGLDITHHYLLLFFDNKLFHAPIGDNPQSVLDVGTGTGIWAIDFADQFPSARIIGTDISPIQPGWVPPNCEFHIDDVHLDWTWPSDHFDYIHIRDLYGSIDDWSALYKKAFHHLKPGGWFEDLELDIRAHSDVLTDPDHIVHRWNAVFQEAGEKTGKTFKIAIGSRMGDLMHEAGFVDITERRFRLPIGAWSLDPKLKEVGHFVFAFVDGGIEGFGLYLLSQVMGWKYEECQLFIAQMRHAVKNKKHNLYYEMTLVYGRKPEA</sequence>
<dbReference type="AlphaFoldDB" id="A0A9P1H209"/>
<keyword evidence="4" id="KW-1185">Reference proteome</keyword>
<dbReference type="Pfam" id="PF13489">
    <property type="entry name" value="Methyltransf_23"/>
    <property type="match status" value="1"/>
</dbReference>
<gene>
    <name evidence="3" type="ORF">PPNO1_LOCUS3694</name>
</gene>
<accession>A0A9P1H209</accession>
<comment type="similarity">
    <text evidence="1">Belongs to the methyltransferase superfamily. LaeA methyltransferase family.</text>
</comment>
<reference evidence="3" key="1">
    <citation type="submission" date="2022-11" db="EMBL/GenBank/DDBJ databases">
        <authorList>
            <person name="Scott C."/>
            <person name="Bruce N."/>
        </authorList>
    </citation>
    <scope>NUCLEOTIDE SEQUENCE</scope>
</reference>
<dbReference type="PANTHER" id="PTHR43591">
    <property type="entry name" value="METHYLTRANSFERASE"/>
    <property type="match status" value="1"/>
</dbReference>
<dbReference type="GO" id="GO:0008168">
    <property type="term" value="F:methyltransferase activity"/>
    <property type="evidence" value="ECO:0007669"/>
    <property type="project" value="TreeGrafter"/>
</dbReference>
<dbReference type="CDD" id="cd02440">
    <property type="entry name" value="AdoMet_MTases"/>
    <property type="match status" value="1"/>
</dbReference>
<dbReference type="Proteomes" id="UP000838763">
    <property type="component" value="Unassembled WGS sequence"/>
</dbReference>
<dbReference type="EMBL" id="CALLCH030000010">
    <property type="protein sequence ID" value="CAI4213956.1"/>
    <property type="molecule type" value="Genomic_DNA"/>
</dbReference>
<protein>
    <recommendedName>
        <fullName evidence="5">S-adenosyl-L-methionine-dependent methyltransferase</fullName>
    </recommendedName>
</protein>
<evidence type="ECO:0000313" key="3">
    <source>
        <dbReference type="EMBL" id="CAI4213956.1"/>
    </source>
</evidence>
<evidence type="ECO:0000256" key="2">
    <source>
        <dbReference type="SAM" id="MobiDB-lite"/>
    </source>
</evidence>
<evidence type="ECO:0000313" key="4">
    <source>
        <dbReference type="Proteomes" id="UP000838763"/>
    </source>
</evidence>